<dbReference type="AlphaFoldDB" id="A6JMF4"/>
<proteinExistence type="predicted"/>
<reference evidence="2" key="1">
    <citation type="submission" date="2005-09" db="EMBL/GenBank/DDBJ databases">
        <authorList>
            <person name="Mural R.J."/>
            <person name="Li P.W."/>
            <person name="Adams M.D."/>
            <person name="Amanatides P.G."/>
            <person name="Baden-Tillson H."/>
            <person name="Barnstead M."/>
            <person name="Chin S.H."/>
            <person name="Dew I."/>
            <person name="Evans C.A."/>
            <person name="Ferriera S."/>
            <person name="Flanigan M."/>
            <person name="Fosler C."/>
            <person name="Glodek A."/>
            <person name="Gu Z."/>
            <person name="Holt R.A."/>
            <person name="Jennings D."/>
            <person name="Kraft C.L."/>
            <person name="Lu F."/>
            <person name="Nguyen T."/>
            <person name="Nusskern D.R."/>
            <person name="Pfannkoch C.M."/>
            <person name="Sitter C."/>
            <person name="Sutton G.G."/>
            <person name="Venter J.C."/>
            <person name="Wang Z."/>
            <person name="Woodage T."/>
            <person name="Zheng X.H."/>
            <person name="Zhong F."/>
        </authorList>
    </citation>
    <scope>NUCLEOTIDE SEQUENCE [LARGE SCALE GENOMIC DNA]</scope>
    <source>
        <strain>BN</strain>
        <strain evidence="2">Sprague-Dawley</strain>
    </source>
</reference>
<dbReference type="EMBL" id="CH473991">
    <property type="protein sequence ID" value="EDM10816.1"/>
    <property type="molecule type" value="Genomic_DNA"/>
</dbReference>
<sequence>MPRLHGFLPEKFKQMNKALSRLFLYRISSTHKGSIRKPVFKSNKFRPFFEKTKEDPSKHFYNLNNNSIKNKSSHNSVFHYILYKAAE</sequence>
<evidence type="ECO:0000313" key="1">
    <source>
        <dbReference type="EMBL" id="EDM10816.1"/>
    </source>
</evidence>
<organism evidence="1 2">
    <name type="scientific">Rattus norvegicus</name>
    <name type="common">Rat</name>
    <dbReference type="NCBI Taxonomy" id="10116"/>
    <lineage>
        <taxon>Eukaryota</taxon>
        <taxon>Metazoa</taxon>
        <taxon>Chordata</taxon>
        <taxon>Craniata</taxon>
        <taxon>Vertebrata</taxon>
        <taxon>Euteleostomi</taxon>
        <taxon>Mammalia</taxon>
        <taxon>Eutheria</taxon>
        <taxon>Euarchontoglires</taxon>
        <taxon>Glires</taxon>
        <taxon>Rodentia</taxon>
        <taxon>Myomorpha</taxon>
        <taxon>Muroidea</taxon>
        <taxon>Muridae</taxon>
        <taxon>Murinae</taxon>
        <taxon>Rattus</taxon>
    </lineage>
</organism>
<evidence type="ECO:0000313" key="2">
    <source>
        <dbReference type="Proteomes" id="UP000234681"/>
    </source>
</evidence>
<name>A6JMF4_RAT</name>
<accession>A6JMF4</accession>
<gene>
    <name evidence="1" type="ORF">rCG_53188</name>
</gene>
<dbReference type="Proteomes" id="UP000234681">
    <property type="component" value="Chromosome X"/>
</dbReference>
<protein>
    <submittedName>
        <fullName evidence="1">RCG53188</fullName>
    </submittedName>
</protein>